<dbReference type="PANTHER" id="PTHR30435:SF19">
    <property type="entry name" value="FLAGELLAR BASAL-BODY ROD PROTEIN FLGG"/>
    <property type="match status" value="1"/>
</dbReference>
<dbReference type="GO" id="GO:0009425">
    <property type="term" value="C:bacterial-type flagellum basal body"/>
    <property type="evidence" value="ECO:0007669"/>
    <property type="project" value="UniProtKB-SubCell"/>
</dbReference>
<keyword evidence="8" id="KW-0966">Cell projection</keyword>
<dbReference type="InterPro" id="IPR010930">
    <property type="entry name" value="Flg_bb/hook_C_dom"/>
</dbReference>
<evidence type="ECO:0000313" key="9">
    <source>
        <dbReference type="Proteomes" id="UP000546200"/>
    </source>
</evidence>
<sequence>MDISSYVLLSHEQALRRKLDVAANNMANMSTAGFKREQPVFREFVERADKAMVPDAKQTSFVLDFGQIHDTAAGSFEATGNPLDVMIDGPGYLAVETPEGGTAYTRAGYMKVSDSGDLITAGGQRLLGEGGKPINVPPEEQAGLTVIADGTVMGRSGPLGRIAVTVFDDERGVDPRGDGLFDAQNGRELASSETKLRSGGIESSNVQPIVETTSMVEILRAYQTSVQMNQSLSDMRKNAIDRLGRFT</sequence>
<comment type="similarity">
    <text evidence="2 4">Belongs to the flagella basal body rod proteins family.</text>
</comment>
<evidence type="ECO:0000259" key="5">
    <source>
        <dbReference type="Pfam" id="PF00460"/>
    </source>
</evidence>
<dbReference type="InterPro" id="IPR053967">
    <property type="entry name" value="LlgE_F_G-like_D1"/>
</dbReference>
<dbReference type="InterPro" id="IPR020013">
    <property type="entry name" value="Flagellar_FlgE/F/G"/>
</dbReference>
<reference evidence="8 9" key="1">
    <citation type="submission" date="2020-08" db="EMBL/GenBank/DDBJ databases">
        <title>Genomic Encyclopedia of Type Strains, Phase IV (KMG-IV): sequencing the most valuable type-strain genomes for metagenomic binning, comparative biology and taxonomic classification.</title>
        <authorList>
            <person name="Goeker M."/>
        </authorList>
    </citation>
    <scope>NUCLEOTIDE SEQUENCE [LARGE SCALE GENOMIC DNA]</scope>
    <source>
        <strain evidence="8 9">DSM 100044</strain>
    </source>
</reference>
<evidence type="ECO:0000313" key="8">
    <source>
        <dbReference type="EMBL" id="MBB5713682.1"/>
    </source>
</evidence>
<accession>A0A7W9BAM5</accession>
<evidence type="ECO:0000256" key="4">
    <source>
        <dbReference type="RuleBase" id="RU362116"/>
    </source>
</evidence>
<evidence type="ECO:0000256" key="3">
    <source>
        <dbReference type="ARBA" id="ARBA00023143"/>
    </source>
</evidence>
<protein>
    <submittedName>
        <fullName evidence="8">Flagellar basal-body rod protein FlgF</fullName>
    </submittedName>
</protein>
<feature type="domain" description="Flagellar basal-body/hook protein C-terminal" evidence="6">
    <location>
        <begin position="198"/>
        <end position="241"/>
    </location>
</feature>
<gene>
    <name evidence="8" type="ORF">FHS94_000501</name>
</gene>
<dbReference type="SUPFAM" id="SSF117143">
    <property type="entry name" value="Flagellar hook protein flgE"/>
    <property type="match status" value="1"/>
</dbReference>
<keyword evidence="8" id="KW-0282">Flagellum</keyword>
<dbReference type="PANTHER" id="PTHR30435">
    <property type="entry name" value="FLAGELLAR PROTEIN"/>
    <property type="match status" value="1"/>
</dbReference>
<dbReference type="Pfam" id="PF00460">
    <property type="entry name" value="Flg_bb_rod"/>
    <property type="match status" value="1"/>
</dbReference>
<comment type="subcellular location">
    <subcellularLocation>
        <location evidence="1 4">Bacterial flagellum basal body</location>
    </subcellularLocation>
</comment>
<comment type="caution">
    <text evidence="8">The sequence shown here is derived from an EMBL/GenBank/DDBJ whole genome shotgun (WGS) entry which is preliminary data.</text>
</comment>
<keyword evidence="9" id="KW-1185">Reference proteome</keyword>
<dbReference type="GO" id="GO:0071978">
    <property type="term" value="P:bacterial-type flagellum-dependent swarming motility"/>
    <property type="evidence" value="ECO:0007669"/>
    <property type="project" value="TreeGrafter"/>
</dbReference>
<organism evidence="8 9">
    <name type="scientific">Sphingomonas aerophila</name>
    <dbReference type="NCBI Taxonomy" id="1344948"/>
    <lineage>
        <taxon>Bacteria</taxon>
        <taxon>Pseudomonadati</taxon>
        <taxon>Pseudomonadota</taxon>
        <taxon>Alphaproteobacteria</taxon>
        <taxon>Sphingomonadales</taxon>
        <taxon>Sphingomonadaceae</taxon>
        <taxon>Sphingomonas</taxon>
    </lineage>
</organism>
<name>A0A7W9BAM5_9SPHN</name>
<evidence type="ECO:0000256" key="1">
    <source>
        <dbReference type="ARBA" id="ARBA00004117"/>
    </source>
</evidence>
<evidence type="ECO:0000256" key="2">
    <source>
        <dbReference type="ARBA" id="ARBA00009677"/>
    </source>
</evidence>
<feature type="domain" description="Flagellar basal body rod protein N-terminal" evidence="5">
    <location>
        <begin position="13"/>
        <end position="35"/>
    </location>
</feature>
<dbReference type="Pfam" id="PF22692">
    <property type="entry name" value="LlgE_F_G_D1"/>
    <property type="match status" value="1"/>
</dbReference>
<keyword evidence="8" id="KW-0969">Cilium</keyword>
<dbReference type="InterPro" id="IPR037925">
    <property type="entry name" value="FlgE/F/G-like"/>
</dbReference>
<dbReference type="Proteomes" id="UP000546200">
    <property type="component" value="Unassembled WGS sequence"/>
</dbReference>
<dbReference type="RefSeq" id="WP_184054226.1">
    <property type="nucleotide sequence ID" value="NZ_JACIJK010000001.1"/>
</dbReference>
<evidence type="ECO:0000259" key="7">
    <source>
        <dbReference type="Pfam" id="PF22692"/>
    </source>
</evidence>
<proteinExistence type="inferred from homology"/>
<feature type="domain" description="Flagellar hook protein FlgE/F/G-like D1" evidence="7">
    <location>
        <begin position="86"/>
        <end position="153"/>
    </location>
</feature>
<dbReference type="InterPro" id="IPR001444">
    <property type="entry name" value="Flag_bb_rod_N"/>
</dbReference>
<evidence type="ECO:0000259" key="6">
    <source>
        <dbReference type="Pfam" id="PF06429"/>
    </source>
</evidence>
<dbReference type="Pfam" id="PF06429">
    <property type="entry name" value="Flg_bbr_C"/>
    <property type="match status" value="1"/>
</dbReference>
<dbReference type="NCBIfam" id="TIGR03506">
    <property type="entry name" value="FlgEFG_subfam"/>
    <property type="match status" value="1"/>
</dbReference>
<dbReference type="AlphaFoldDB" id="A0A7W9BAM5"/>
<dbReference type="EMBL" id="JACIJK010000001">
    <property type="protein sequence ID" value="MBB5713682.1"/>
    <property type="molecule type" value="Genomic_DNA"/>
</dbReference>
<keyword evidence="3 4" id="KW-0975">Bacterial flagellum</keyword>